<gene>
    <name evidence="2" type="primary">P0046H10.25</name>
</gene>
<evidence type="ECO:0008006" key="4">
    <source>
        <dbReference type="Google" id="ProtNLM"/>
    </source>
</evidence>
<feature type="compositionally biased region" description="Low complexity" evidence="1">
    <location>
        <begin position="54"/>
        <end position="65"/>
    </location>
</feature>
<dbReference type="EMBL" id="AP005518">
    <property type="protein sequence ID" value="BAD46162.1"/>
    <property type="molecule type" value="Genomic_DNA"/>
</dbReference>
<dbReference type="AlphaFoldDB" id="Q652V5"/>
<evidence type="ECO:0000256" key="1">
    <source>
        <dbReference type="SAM" id="MobiDB-lite"/>
    </source>
</evidence>
<feature type="compositionally biased region" description="Gly residues" evidence="1">
    <location>
        <begin position="7"/>
        <end position="21"/>
    </location>
</feature>
<feature type="compositionally biased region" description="Basic residues" evidence="1">
    <location>
        <begin position="22"/>
        <end position="33"/>
    </location>
</feature>
<protein>
    <recommendedName>
        <fullName evidence="4">DDE Tnp4 domain-containing protein</fullName>
    </recommendedName>
</protein>
<reference evidence="3" key="2">
    <citation type="journal article" date="2008" name="Nucleic Acids Res.">
        <title>The rice annotation project database (RAP-DB): 2008 update.</title>
        <authorList>
            <consortium name="The rice annotation project (RAP)"/>
        </authorList>
    </citation>
    <scope>GENOME REANNOTATION</scope>
    <source>
        <strain evidence="3">cv. Nipponbare</strain>
    </source>
</reference>
<feature type="compositionally biased region" description="Basic residues" evidence="1">
    <location>
        <begin position="66"/>
        <end position="76"/>
    </location>
</feature>
<evidence type="ECO:0000313" key="3">
    <source>
        <dbReference type="Proteomes" id="UP000000763"/>
    </source>
</evidence>
<sequence>MEDSGGPTAGRGTQSGGGGAHAHGRGRRRRRGRDAHGGEDDGTHGAAARTLADRGTSGVSPSTRSRGSRRGGRASRSRGGSTVLGPVSGDTNDFRSATVQKRTEVKLQDLPVVLGACCVLHNICETRGEELEPELRYELVDE</sequence>
<feature type="compositionally biased region" description="Basic and acidic residues" evidence="1">
    <location>
        <begin position="34"/>
        <end position="43"/>
    </location>
</feature>
<organism evidence="2 3">
    <name type="scientific">Oryza sativa subsp. japonica</name>
    <name type="common">Rice</name>
    <dbReference type="NCBI Taxonomy" id="39947"/>
    <lineage>
        <taxon>Eukaryota</taxon>
        <taxon>Viridiplantae</taxon>
        <taxon>Streptophyta</taxon>
        <taxon>Embryophyta</taxon>
        <taxon>Tracheophyta</taxon>
        <taxon>Spermatophyta</taxon>
        <taxon>Magnoliopsida</taxon>
        <taxon>Liliopsida</taxon>
        <taxon>Poales</taxon>
        <taxon>Poaceae</taxon>
        <taxon>BOP clade</taxon>
        <taxon>Oryzoideae</taxon>
        <taxon>Oryzeae</taxon>
        <taxon>Oryzinae</taxon>
        <taxon>Oryza</taxon>
        <taxon>Oryza sativa</taxon>
    </lineage>
</organism>
<evidence type="ECO:0000313" key="2">
    <source>
        <dbReference type="EMBL" id="BAD46162.1"/>
    </source>
</evidence>
<reference evidence="3" key="1">
    <citation type="journal article" date="2005" name="Nature">
        <title>The map-based sequence of the rice genome.</title>
        <authorList>
            <consortium name="International rice genome sequencing project (IRGSP)"/>
            <person name="Matsumoto T."/>
            <person name="Wu J."/>
            <person name="Kanamori H."/>
            <person name="Katayose Y."/>
            <person name="Fujisawa M."/>
            <person name="Namiki N."/>
            <person name="Mizuno H."/>
            <person name="Yamamoto K."/>
            <person name="Antonio B.A."/>
            <person name="Baba T."/>
            <person name="Sakata K."/>
            <person name="Nagamura Y."/>
            <person name="Aoki H."/>
            <person name="Arikawa K."/>
            <person name="Arita K."/>
            <person name="Bito T."/>
            <person name="Chiden Y."/>
            <person name="Fujitsuka N."/>
            <person name="Fukunaka R."/>
            <person name="Hamada M."/>
            <person name="Harada C."/>
            <person name="Hayashi A."/>
            <person name="Hijishita S."/>
            <person name="Honda M."/>
            <person name="Hosokawa S."/>
            <person name="Ichikawa Y."/>
            <person name="Idonuma A."/>
            <person name="Iijima M."/>
            <person name="Ikeda M."/>
            <person name="Ikeno M."/>
            <person name="Ito K."/>
            <person name="Ito S."/>
            <person name="Ito T."/>
            <person name="Ito Y."/>
            <person name="Ito Y."/>
            <person name="Iwabuchi A."/>
            <person name="Kamiya K."/>
            <person name="Karasawa W."/>
            <person name="Kurita K."/>
            <person name="Katagiri S."/>
            <person name="Kikuta A."/>
            <person name="Kobayashi H."/>
            <person name="Kobayashi N."/>
            <person name="Machita K."/>
            <person name="Maehara T."/>
            <person name="Masukawa M."/>
            <person name="Mizubayashi T."/>
            <person name="Mukai Y."/>
            <person name="Nagasaki H."/>
            <person name="Nagata Y."/>
            <person name="Naito S."/>
            <person name="Nakashima M."/>
            <person name="Nakama Y."/>
            <person name="Nakamichi Y."/>
            <person name="Nakamura M."/>
            <person name="Meguro A."/>
            <person name="Negishi M."/>
            <person name="Ohta I."/>
            <person name="Ohta T."/>
            <person name="Okamoto M."/>
            <person name="Ono N."/>
            <person name="Saji S."/>
            <person name="Sakaguchi M."/>
            <person name="Sakai K."/>
            <person name="Shibata M."/>
            <person name="Shimokawa T."/>
            <person name="Song J."/>
            <person name="Takazaki Y."/>
            <person name="Terasawa K."/>
            <person name="Tsugane M."/>
            <person name="Tsuji K."/>
            <person name="Ueda S."/>
            <person name="Waki K."/>
            <person name="Yamagata H."/>
            <person name="Yamamoto M."/>
            <person name="Yamamoto S."/>
            <person name="Yamane H."/>
            <person name="Yoshiki S."/>
            <person name="Yoshihara R."/>
            <person name="Yukawa K."/>
            <person name="Zhong H."/>
            <person name="Yano M."/>
            <person name="Yuan Q."/>
            <person name="Ouyang S."/>
            <person name="Liu J."/>
            <person name="Jones K.M."/>
            <person name="Gansberger K."/>
            <person name="Moffat K."/>
            <person name="Hill J."/>
            <person name="Bera J."/>
            <person name="Fadrosh D."/>
            <person name="Jin S."/>
            <person name="Johri S."/>
            <person name="Kim M."/>
            <person name="Overton L."/>
            <person name="Reardon M."/>
            <person name="Tsitrin T."/>
            <person name="Vuong H."/>
            <person name="Weaver B."/>
            <person name="Ciecko A."/>
            <person name="Tallon L."/>
            <person name="Jackson J."/>
            <person name="Pai G."/>
            <person name="Aken S.V."/>
            <person name="Utterback T."/>
            <person name="Reidmuller S."/>
            <person name="Feldblyum T."/>
            <person name="Hsiao J."/>
            <person name="Zismann V."/>
            <person name="Iobst S."/>
            <person name="de Vazeille A.R."/>
            <person name="Buell C.R."/>
            <person name="Ying K."/>
            <person name="Li Y."/>
            <person name="Lu T."/>
            <person name="Huang Y."/>
            <person name="Zhao Q."/>
            <person name="Feng Q."/>
            <person name="Zhang L."/>
            <person name="Zhu J."/>
            <person name="Weng Q."/>
            <person name="Mu J."/>
            <person name="Lu Y."/>
            <person name="Fan D."/>
            <person name="Liu Y."/>
            <person name="Guan J."/>
            <person name="Zhang Y."/>
            <person name="Yu S."/>
            <person name="Liu X."/>
            <person name="Zhang Y."/>
            <person name="Hong G."/>
            <person name="Han B."/>
            <person name="Choisne N."/>
            <person name="Demange N."/>
            <person name="Orjeda G."/>
            <person name="Samain S."/>
            <person name="Cattolico L."/>
            <person name="Pelletier E."/>
            <person name="Couloux A."/>
            <person name="Segurens B."/>
            <person name="Wincker P."/>
            <person name="D'Hont A."/>
            <person name="Scarpelli C."/>
            <person name="Weissenbach J."/>
            <person name="Salanoubat M."/>
            <person name="Quetier F."/>
            <person name="Yu Y."/>
            <person name="Kim H.R."/>
            <person name="Rambo T."/>
            <person name="Currie J."/>
            <person name="Collura K."/>
            <person name="Luo M."/>
            <person name="Yang T."/>
            <person name="Ammiraju J.S.S."/>
            <person name="Engler F."/>
            <person name="Soderlund C."/>
            <person name="Wing R.A."/>
            <person name="Palmer L.E."/>
            <person name="de la Bastide M."/>
            <person name="Spiegel L."/>
            <person name="Nascimento L."/>
            <person name="Zutavern T."/>
            <person name="O'Shaughnessy A."/>
            <person name="Dike S."/>
            <person name="Dedhia N."/>
            <person name="Preston R."/>
            <person name="Balija V."/>
            <person name="McCombie W.R."/>
            <person name="Chow T."/>
            <person name="Chen H."/>
            <person name="Chung M."/>
            <person name="Chen C."/>
            <person name="Shaw J."/>
            <person name="Wu H."/>
            <person name="Hsiao K."/>
            <person name="Chao Y."/>
            <person name="Chu M."/>
            <person name="Cheng C."/>
            <person name="Hour A."/>
            <person name="Lee P."/>
            <person name="Lin S."/>
            <person name="Lin Y."/>
            <person name="Liou J."/>
            <person name="Liu S."/>
            <person name="Hsing Y."/>
            <person name="Raghuvanshi S."/>
            <person name="Mohanty A."/>
            <person name="Bharti A.K."/>
            <person name="Gaur A."/>
            <person name="Gupta V."/>
            <person name="Kumar D."/>
            <person name="Ravi V."/>
            <person name="Vij S."/>
            <person name="Kapur A."/>
            <person name="Khurana P."/>
            <person name="Khurana P."/>
            <person name="Khurana J.P."/>
            <person name="Tyagi A.K."/>
            <person name="Gaikwad K."/>
            <person name="Singh A."/>
            <person name="Dalal V."/>
            <person name="Srivastava S."/>
            <person name="Dixit A."/>
            <person name="Pal A.K."/>
            <person name="Ghazi I.A."/>
            <person name="Yadav M."/>
            <person name="Pandit A."/>
            <person name="Bhargava A."/>
            <person name="Sureshbabu K."/>
            <person name="Batra K."/>
            <person name="Sharma T.R."/>
            <person name="Mohapatra T."/>
            <person name="Singh N.K."/>
            <person name="Messing J."/>
            <person name="Nelson A.B."/>
            <person name="Fuks G."/>
            <person name="Kavchok S."/>
            <person name="Keizer G."/>
            <person name="Linton E."/>
            <person name="Llaca V."/>
            <person name="Song R."/>
            <person name="Tanyolac B."/>
            <person name="Young S."/>
            <person name="Ho-Il K."/>
            <person name="Hahn J.H."/>
            <person name="Sangsakoo G."/>
            <person name="Vanavichit A."/>
            <person name="de Mattos Luiz.A.T."/>
            <person name="Zimmer P.D."/>
            <person name="Malone G."/>
            <person name="Dellagostin O."/>
            <person name="de Oliveira A.C."/>
            <person name="Bevan M."/>
            <person name="Bancroft I."/>
            <person name="Minx P."/>
            <person name="Cordum H."/>
            <person name="Wilson R."/>
            <person name="Cheng Z."/>
            <person name="Jin W."/>
            <person name="Jiang J."/>
            <person name="Leong S.A."/>
            <person name="Iwama H."/>
            <person name="Gojobori T."/>
            <person name="Itoh T."/>
            <person name="Niimura Y."/>
            <person name="Fujii Y."/>
            <person name="Habara T."/>
            <person name="Sakai H."/>
            <person name="Sato Y."/>
            <person name="Wilson G."/>
            <person name="Kumar K."/>
            <person name="McCouch S."/>
            <person name="Juretic N."/>
            <person name="Hoen D."/>
            <person name="Wright S."/>
            <person name="Bruskiewich R."/>
            <person name="Bureau T."/>
            <person name="Miyao A."/>
            <person name="Hirochika H."/>
            <person name="Nishikawa T."/>
            <person name="Kadowaki K."/>
            <person name="Sugiura M."/>
            <person name="Burr B."/>
            <person name="Sasaki T."/>
        </authorList>
    </citation>
    <scope>NUCLEOTIDE SEQUENCE [LARGE SCALE GENOMIC DNA]</scope>
    <source>
        <strain evidence="3">cv. Nipponbare</strain>
    </source>
</reference>
<accession>Q652V5</accession>
<feature type="region of interest" description="Disordered" evidence="1">
    <location>
        <begin position="1"/>
        <end position="95"/>
    </location>
</feature>
<dbReference type="Proteomes" id="UP000000763">
    <property type="component" value="Chromosome 6"/>
</dbReference>
<proteinExistence type="predicted"/>
<name>Q652V5_ORYSJ</name>